<sequence length="214" mass="23995">MDRMYRLKNVTKVIKNQRVLEDINYEFENGKIYGLYGTNGSGKTMIIRVLSGLVVPTEGEVEIDGKVLHKDISFPPSVGIIIENMELLPKLTAKENLKALSEIKGIATDEDIESALEKVGLDTNKPVKKYSLGMRQKLNIAQAIFEKPDLILLDEPTNALDEKSVTRVYDVLRKEKERGACIIMATHNKSDFSSICDEIIKVDAGRIEEVVNEN</sequence>
<gene>
    <name evidence="5" type="ORF">SAMN02910429_01412</name>
</gene>
<dbReference type="Gene3D" id="3.40.50.300">
    <property type="entry name" value="P-loop containing nucleotide triphosphate hydrolases"/>
    <property type="match status" value="1"/>
</dbReference>
<evidence type="ECO:0000313" key="5">
    <source>
        <dbReference type="EMBL" id="SER89678.1"/>
    </source>
</evidence>
<dbReference type="GO" id="GO:0016887">
    <property type="term" value="F:ATP hydrolysis activity"/>
    <property type="evidence" value="ECO:0007669"/>
    <property type="project" value="InterPro"/>
</dbReference>
<keyword evidence="6" id="KW-1185">Reference proteome</keyword>
<evidence type="ECO:0000256" key="2">
    <source>
        <dbReference type="ARBA" id="ARBA00022741"/>
    </source>
</evidence>
<evidence type="ECO:0000256" key="3">
    <source>
        <dbReference type="ARBA" id="ARBA00022840"/>
    </source>
</evidence>
<dbReference type="InterPro" id="IPR051782">
    <property type="entry name" value="ABC_Transporter_VariousFunc"/>
</dbReference>
<dbReference type="GO" id="GO:0005524">
    <property type="term" value="F:ATP binding"/>
    <property type="evidence" value="ECO:0007669"/>
    <property type="project" value="UniProtKB-KW"/>
</dbReference>
<evidence type="ECO:0000256" key="1">
    <source>
        <dbReference type="ARBA" id="ARBA00022448"/>
    </source>
</evidence>
<dbReference type="SMART" id="SM00382">
    <property type="entry name" value="AAA"/>
    <property type="match status" value="1"/>
</dbReference>
<evidence type="ECO:0000259" key="4">
    <source>
        <dbReference type="PROSITE" id="PS50893"/>
    </source>
</evidence>
<keyword evidence="3 5" id="KW-0067">ATP-binding</keyword>
<dbReference type="InterPro" id="IPR017871">
    <property type="entry name" value="ABC_transporter-like_CS"/>
</dbReference>
<dbReference type="Pfam" id="PF00005">
    <property type="entry name" value="ABC_tran"/>
    <property type="match status" value="1"/>
</dbReference>
<dbReference type="InterPro" id="IPR003439">
    <property type="entry name" value="ABC_transporter-like_ATP-bd"/>
</dbReference>
<dbReference type="InterPro" id="IPR027417">
    <property type="entry name" value="P-loop_NTPase"/>
</dbReference>
<dbReference type="PANTHER" id="PTHR42939:SF1">
    <property type="entry name" value="ABC TRANSPORTER ATP-BINDING PROTEIN ALBC-RELATED"/>
    <property type="match status" value="1"/>
</dbReference>
<reference evidence="6" key="1">
    <citation type="submission" date="2016-10" db="EMBL/GenBank/DDBJ databases">
        <authorList>
            <person name="Varghese N."/>
            <person name="Submissions S."/>
        </authorList>
    </citation>
    <scope>NUCLEOTIDE SEQUENCE [LARGE SCALE GENOMIC DNA]</scope>
    <source>
        <strain evidence="6">S1b</strain>
    </source>
</reference>
<organism evidence="5 6">
    <name type="scientific">Lachnobacterium bovis</name>
    <dbReference type="NCBI Taxonomy" id="140626"/>
    <lineage>
        <taxon>Bacteria</taxon>
        <taxon>Bacillati</taxon>
        <taxon>Bacillota</taxon>
        <taxon>Clostridia</taxon>
        <taxon>Lachnospirales</taxon>
        <taxon>Lachnospiraceae</taxon>
        <taxon>Lachnobacterium</taxon>
    </lineage>
</organism>
<dbReference type="AlphaFoldDB" id="A0A1H9SXS5"/>
<evidence type="ECO:0000313" key="6">
    <source>
        <dbReference type="Proteomes" id="UP000182471"/>
    </source>
</evidence>
<protein>
    <submittedName>
        <fullName evidence="5">ABC-2 type transport system ATP-binding protein</fullName>
    </submittedName>
</protein>
<dbReference type="SUPFAM" id="SSF52540">
    <property type="entry name" value="P-loop containing nucleoside triphosphate hydrolases"/>
    <property type="match status" value="1"/>
</dbReference>
<dbReference type="CDD" id="cd03230">
    <property type="entry name" value="ABC_DR_subfamily_A"/>
    <property type="match status" value="1"/>
</dbReference>
<dbReference type="EMBL" id="FOGW01000013">
    <property type="protein sequence ID" value="SER89678.1"/>
    <property type="molecule type" value="Genomic_DNA"/>
</dbReference>
<dbReference type="Proteomes" id="UP000182471">
    <property type="component" value="Unassembled WGS sequence"/>
</dbReference>
<dbReference type="InterPro" id="IPR003593">
    <property type="entry name" value="AAA+_ATPase"/>
</dbReference>
<dbReference type="PANTHER" id="PTHR42939">
    <property type="entry name" value="ABC TRANSPORTER ATP-BINDING PROTEIN ALBC-RELATED"/>
    <property type="match status" value="1"/>
</dbReference>
<keyword evidence="1" id="KW-0813">Transport</keyword>
<name>A0A1H9SXS5_9FIRM</name>
<proteinExistence type="predicted"/>
<feature type="domain" description="ABC transporter" evidence="4">
    <location>
        <begin position="5"/>
        <end position="214"/>
    </location>
</feature>
<dbReference type="PROSITE" id="PS50893">
    <property type="entry name" value="ABC_TRANSPORTER_2"/>
    <property type="match status" value="1"/>
</dbReference>
<dbReference type="PROSITE" id="PS00211">
    <property type="entry name" value="ABC_TRANSPORTER_1"/>
    <property type="match status" value="1"/>
</dbReference>
<accession>A0A1H9SXS5</accession>
<keyword evidence="2" id="KW-0547">Nucleotide-binding</keyword>